<sequence>MMLYTEKEYLIQNEHSTFRLKNLYKENRNLFYEIVDYLPFPMYVNCRKTFDYQFFSDSFFSYGQEIENLYLEGGKYLPTISEPFLLKNAINKARKFSLLNDYDSICSYLQCVSLNKKMTHYYTNKCLIDDELTLNTTVFLNQQNTLAKLFRMILPESNYTLRYWQRFQSLTKQEKLILHLIANGNNSKVIGEQLCISIHTVATHRKNISNKLDASSLADLIRFSMVLELL</sequence>
<dbReference type="PANTHER" id="PTHR44688:SF16">
    <property type="entry name" value="DNA-BINDING TRANSCRIPTIONAL ACTIVATOR DEVR_DOSR"/>
    <property type="match status" value="1"/>
</dbReference>
<dbReference type="PANTHER" id="PTHR44688">
    <property type="entry name" value="DNA-BINDING TRANSCRIPTIONAL ACTIVATOR DEVR_DOSR"/>
    <property type="match status" value="1"/>
</dbReference>
<protein>
    <submittedName>
        <fullName evidence="5">Helix-turn-helix transcriptional regulator</fullName>
    </submittedName>
</protein>
<dbReference type="AlphaFoldDB" id="A0A7L8AHI6"/>
<evidence type="ECO:0000256" key="1">
    <source>
        <dbReference type="ARBA" id="ARBA00023015"/>
    </source>
</evidence>
<proteinExistence type="predicted"/>
<keyword evidence="1" id="KW-0805">Transcription regulation</keyword>
<feature type="domain" description="HTH luxR-type" evidence="4">
    <location>
        <begin position="163"/>
        <end position="228"/>
    </location>
</feature>
<keyword evidence="3" id="KW-0804">Transcription</keyword>
<dbReference type="GO" id="GO:0003677">
    <property type="term" value="F:DNA binding"/>
    <property type="evidence" value="ECO:0007669"/>
    <property type="project" value="UniProtKB-KW"/>
</dbReference>
<dbReference type="InterPro" id="IPR000792">
    <property type="entry name" value="Tscrpt_reg_LuxR_C"/>
</dbReference>
<name>A0A7L8AHI6_9FLAO</name>
<dbReference type="PROSITE" id="PS50043">
    <property type="entry name" value="HTH_LUXR_2"/>
    <property type="match status" value="1"/>
</dbReference>
<dbReference type="InterPro" id="IPR016032">
    <property type="entry name" value="Sig_transdc_resp-reg_C-effctor"/>
</dbReference>
<keyword evidence="6" id="KW-1185">Reference proteome</keyword>
<dbReference type="RefSeq" id="WP_088353390.1">
    <property type="nucleotide sequence ID" value="NZ_CP061813.1"/>
</dbReference>
<evidence type="ECO:0000259" key="4">
    <source>
        <dbReference type="PROSITE" id="PS50043"/>
    </source>
</evidence>
<dbReference type="PROSITE" id="PS00622">
    <property type="entry name" value="HTH_LUXR_1"/>
    <property type="match status" value="1"/>
</dbReference>
<organism evidence="5 6">
    <name type="scientific">Polaribacter haliotis</name>
    <dbReference type="NCBI Taxonomy" id="1888915"/>
    <lineage>
        <taxon>Bacteria</taxon>
        <taxon>Pseudomonadati</taxon>
        <taxon>Bacteroidota</taxon>
        <taxon>Flavobacteriia</taxon>
        <taxon>Flavobacteriales</taxon>
        <taxon>Flavobacteriaceae</taxon>
    </lineage>
</organism>
<evidence type="ECO:0000256" key="3">
    <source>
        <dbReference type="ARBA" id="ARBA00023163"/>
    </source>
</evidence>
<dbReference type="SUPFAM" id="SSF46894">
    <property type="entry name" value="C-terminal effector domain of the bipartite response regulators"/>
    <property type="match status" value="1"/>
</dbReference>
<keyword evidence="2" id="KW-0238">DNA-binding</keyword>
<dbReference type="EMBL" id="CP061813">
    <property type="protein sequence ID" value="QOD61462.1"/>
    <property type="molecule type" value="Genomic_DNA"/>
</dbReference>
<reference evidence="5 6" key="1">
    <citation type="journal article" date="2016" name="Int. J. Syst. Evol. Microbiol.">
        <title>Polaribacter haliotis sp. nov., isolated from the gut of abalone Haliotis discus hannai.</title>
        <authorList>
            <person name="Kim Y.O."/>
            <person name="Park I.S."/>
            <person name="Park S."/>
            <person name="Nam B.H."/>
            <person name="Park J.M."/>
            <person name="Kim D.G."/>
            <person name="Yoon J.H."/>
        </authorList>
    </citation>
    <scope>NUCLEOTIDE SEQUENCE [LARGE SCALE GENOMIC DNA]</scope>
    <source>
        <strain evidence="5 6">KCTC 52418</strain>
    </source>
</reference>
<dbReference type="Proteomes" id="UP000516764">
    <property type="component" value="Chromosome"/>
</dbReference>
<dbReference type="KEGG" id="phal:H9I45_03150"/>
<dbReference type="GO" id="GO:0006355">
    <property type="term" value="P:regulation of DNA-templated transcription"/>
    <property type="evidence" value="ECO:0007669"/>
    <property type="project" value="InterPro"/>
</dbReference>
<dbReference type="SMART" id="SM00421">
    <property type="entry name" value="HTH_LUXR"/>
    <property type="match status" value="1"/>
</dbReference>
<dbReference type="Pfam" id="PF00196">
    <property type="entry name" value="GerE"/>
    <property type="match status" value="1"/>
</dbReference>
<dbReference type="InterPro" id="IPR036388">
    <property type="entry name" value="WH-like_DNA-bd_sf"/>
</dbReference>
<gene>
    <name evidence="5" type="ORF">H9I45_03150</name>
</gene>
<accession>A0A7L8AHI6</accession>
<evidence type="ECO:0000256" key="2">
    <source>
        <dbReference type="ARBA" id="ARBA00023125"/>
    </source>
</evidence>
<evidence type="ECO:0000313" key="6">
    <source>
        <dbReference type="Proteomes" id="UP000516764"/>
    </source>
</evidence>
<dbReference type="CDD" id="cd06170">
    <property type="entry name" value="LuxR_C_like"/>
    <property type="match status" value="1"/>
</dbReference>
<dbReference type="OrthoDB" id="9797341at2"/>
<evidence type="ECO:0000313" key="5">
    <source>
        <dbReference type="EMBL" id="QOD61462.1"/>
    </source>
</evidence>
<dbReference type="Gene3D" id="1.10.10.10">
    <property type="entry name" value="Winged helix-like DNA-binding domain superfamily/Winged helix DNA-binding domain"/>
    <property type="match status" value="1"/>
</dbReference>
<dbReference type="PRINTS" id="PR00038">
    <property type="entry name" value="HTHLUXR"/>
</dbReference>